<dbReference type="Proteomes" id="UP000094723">
    <property type="component" value="Plasmid pLS_1"/>
</dbReference>
<protein>
    <submittedName>
        <fullName evidence="2">Uncharacterized protein</fullName>
    </submittedName>
</protein>
<keyword evidence="1" id="KW-0472">Membrane</keyword>
<accession>A0A1D7TTL3</accession>
<dbReference type="AlphaFoldDB" id="A0A1D7TTL3"/>
<keyword evidence="2" id="KW-0614">Plasmid</keyword>
<reference evidence="2 4" key="1">
    <citation type="submission" date="2016-09" db="EMBL/GenBank/DDBJ databases">
        <title>Complete Genome Sequence of Lactobacillus salivarius Jin.</title>
        <authorList>
            <person name="Jin N."/>
            <person name="Li C."/>
            <person name="Wang M."/>
            <person name="Ren D."/>
            <person name="Di Y."/>
            <person name="Pan R."/>
            <person name="Du S."/>
            <person name="Lu H."/>
            <person name="Li X."/>
            <person name="Tian M."/>
        </authorList>
    </citation>
    <scope>NUCLEOTIDE SEQUENCE [LARGE SCALE GENOMIC DNA]</scope>
    <source>
        <strain evidence="2 4">CICC 23174</strain>
        <plasmid evidence="2">pLS_1</plasmid>
        <plasmid evidence="4">pls_1 sequence</plasmid>
    </source>
</reference>
<dbReference type="EMBL" id="CP017108">
    <property type="protein sequence ID" value="AOO74521.1"/>
    <property type="molecule type" value="Genomic_DNA"/>
</dbReference>
<evidence type="ECO:0000313" key="4">
    <source>
        <dbReference type="Proteomes" id="UP000094723"/>
    </source>
</evidence>
<geneLocation type="plasmid" evidence="4">
    <name>pls_1 sequence</name>
</geneLocation>
<dbReference type="RefSeq" id="WP_069469526.1">
    <property type="nucleotide sequence ID" value="NZ_CP017108.1"/>
</dbReference>
<evidence type="ECO:0000256" key="1">
    <source>
        <dbReference type="SAM" id="Phobius"/>
    </source>
</evidence>
<keyword evidence="1" id="KW-1133">Transmembrane helix</keyword>
<evidence type="ECO:0000313" key="3">
    <source>
        <dbReference type="EMBL" id="AOO74521.1"/>
    </source>
</evidence>
<feature type="transmembrane region" description="Helical" evidence="1">
    <location>
        <begin position="64"/>
        <end position="84"/>
    </location>
</feature>
<sequence length="119" mass="14478">MEKVWNVVKIIFASVDRGYLIRSYILGFLYMTIIVAPHTFMYWHRDTTWITLLLFPFAKLVWDGVMDTLIGNNVFIFPIWIIYLWKFTKYYILIKCIWFICPLGIAYLLFINREYIKQM</sequence>
<geneLocation type="plasmid" evidence="2">
    <name>pLS_1</name>
</geneLocation>
<proteinExistence type="predicted"/>
<feature type="transmembrane region" description="Helical" evidence="1">
    <location>
        <begin position="20"/>
        <end position="43"/>
    </location>
</feature>
<evidence type="ECO:0000313" key="2">
    <source>
        <dbReference type="EMBL" id="AOO74314.1"/>
    </source>
</evidence>
<feature type="transmembrane region" description="Helical" evidence="1">
    <location>
        <begin position="90"/>
        <end position="110"/>
    </location>
</feature>
<dbReference type="EMBL" id="CP017108">
    <property type="protein sequence ID" value="AOO74314.1"/>
    <property type="molecule type" value="Genomic_DNA"/>
</dbReference>
<gene>
    <name evidence="2" type="ORF">BHF65_08490</name>
    <name evidence="3" type="ORF">BHF65_09650</name>
</gene>
<organism evidence="2 4">
    <name type="scientific">Ligilactobacillus salivarius</name>
    <dbReference type="NCBI Taxonomy" id="1624"/>
    <lineage>
        <taxon>Bacteria</taxon>
        <taxon>Bacillati</taxon>
        <taxon>Bacillota</taxon>
        <taxon>Bacilli</taxon>
        <taxon>Lactobacillales</taxon>
        <taxon>Lactobacillaceae</taxon>
        <taxon>Ligilactobacillus</taxon>
    </lineage>
</organism>
<keyword evidence="1" id="KW-0812">Transmembrane</keyword>
<name>A0A1D7TTL3_9LACO</name>